<organism evidence="1 2">
    <name type="scientific">Simiduia curdlanivorans</name>
    <dbReference type="NCBI Taxonomy" id="1492769"/>
    <lineage>
        <taxon>Bacteria</taxon>
        <taxon>Pseudomonadati</taxon>
        <taxon>Pseudomonadota</taxon>
        <taxon>Gammaproteobacteria</taxon>
        <taxon>Cellvibrionales</taxon>
        <taxon>Cellvibrionaceae</taxon>
        <taxon>Simiduia</taxon>
    </lineage>
</organism>
<feature type="non-terminal residue" evidence="1">
    <location>
        <position position="1"/>
    </location>
</feature>
<evidence type="ECO:0000313" key="2">
    <source>
        <dbReference type="Proteomes" id="UP001595840"/>
    </source>
</evidence>
<dbReference type="Proteomes" id="UP001595840">
    <property type="component" value="Unassembled WGS sequence"/>
</dbReference>
<evidence type="ECO:0008006" key="3">
    <source>
        <dbReference type="Google" id="ProtNLM"/>
    </source>
</evidence>
<dbReference type="RefSeq" id="WP_380736596.1">
    <property type="nucleotide sequence ID" value="NZ_JBHSCX010000024.1"/>
</dbReference>
<proteinExistence type="predicted"/>
<dbReference type="EMBL" id="JBHSCX010000024">
    <property type="protein sequence ID" value="MFC4364368.1"/>
    <property type="molecule type" value="Genomic_DNA"/>
</dbReference>
<reference evidence="2" key="1">
    <citation type="journal article" date="2019" name="Int. J. Syst. Evol. Microbiol.">
        <title>The Global Catalogue of Microorganisms (GCM) 10K type strain sequencing project: providing services to taxonomists for standard genome sequencing and annotation.</title>
        <authorList>
            <consortium name="The Broad Institute Genomics Platform"/>
            <consortium name="The Broad Institute Genome Sequencing Center for Infectious Disease"/>
            <person name="Wu L."/>
            <person name="Ma J."/>
        </authorList>
    </citation>
    <scope>NUCLEOTIDE SEQUENCE [LARGE SCALE GENOMIC DNA]</scope>
    <source>
        <strain evidence="2">CECT 8570</strain>
    </source>
</reference>
<accession>A0ABV8VAW5</accession>
<comment type="caution">
    <text evidence="1">The sequence shown here is derived from an EMBL/GenBank/DDBJ whole genome shotgun (WGS) entry which is preliminary data.</text>
</comment>
<evidence type="ECO:0000313" key="1">
    <source>
        <dbReference type="EMBL" id="MFC4364368.1"/>
    </source>
</evidence>
<name>A0ABV8VAW5_9GAMM</name>
<gene>
    <name evidence="1" type="ORF">ACFOX3_18820</name>
</gene>
<sequence>DVTNGGAGSHGGAAAYYEGRTSNLVYGDYKEPTHYGVGGRYLNSENPHAYNTRGGGSIKVVADTLTLDGLITANGGSYATTASGTGAGGSIWLDIGTLRTDVISNTTRVTAKGGQSNTGPAGGGGRVAVYFDAVEGINVATQMFAEGGVSHNYHIQYGSPGTVYSKNKITNEQALRFENIGAAIDRLPTLDLSGDYTGIDLTISGIQAYLHDITFKDFTAARNAVIGSGSGVVMSGIMKSTSATVQSMANWVLSVNKDLVVDNFT</sequence>
<keyword evidence="2" id="KW-1185">Reference proteome</keyword>
<feature type="non-terminal residue" evidence="1">
    <location>
        <position position="265"/>
    </location>
</feature>
<protein>
    <recommendedName>
        <fullName evidence="3">Autotransporter outer membrane beta-barrel domain-containing protein</fullName>
    </recommendedName>
</protein>